<dbReference type="Gene3D" id="3.40.50.1820">
    <property type="entry name" value="alpha/beta hydrolase"/>
    <property type="match status" value="1"/>
</dbReference>
<dbReference type="Pfam" id="PF07819">
    <property type="entry name" value="PGAP1"/>
    <property type="match status" value="1"/>
</dbReference>
<dbReference type="EMBL" id="MWWY01000027">
    <property type="protein sequence ID" value="OZG63882.1"/>
    <property type="molecule type" value="Genomic_DNA"/>
</dbReference>
<evidence type="ECO:0000259" key="1">
    <source>
        <dbReference type="Pfam" id="PF07819"/>
    </source>
</evidence>
<dbReference type="AlphaFoldDB" id="A0A261FXJ1"/>
<dbReference type="RefSeq" id="WP_094730116.1">
    <property type="nucleotide sequence ID" value="NZ_MWWY01000027.1"/>
</dbReference>
<dbReference type="InterPro" id="IPR012908">
    <property type="entry name" value="PGAP1-ab_dom-like"/>
</dbReference>
<feature type="domain" description="GPI inositol-deacylase PGAP1-like alpha/beta" evidence="1">
    <location>
        <begin position="338"/>
        <end position="387"/>
    </location>
</feature>
<dbReference type="OrthoDB" id="5095936at2"/>
<sequence length="531" mass="57047">MGWQVTSFIYGGQPYAAADLEEYRSLARTLHDTASDWRSASVAWSTSALQLAQQRFSVALCTTLASGRPYSASIGHVTLPYETLIARCAEHARNCQSIANRLTDMAMLLIRAHSLYAESESWMTRMINELLQGVSGIEPKYTAAGGAALAGSGMLFGSLYEGRFNPIWGLTSSAGAHEGLMSGLGAFVGGVNPIEGITRTDEVNRAAERIAAICAPLDGMRQGNVLDVVEVTTPVDVVRSSSSVSQSLENLRRLAEERLGKVDLGSGLDYATIAIQKYRKADGSVSWLVTIPGTDGQDDSPFGWPQNVELMSSDPARRMNADSARMVAESMRRAGIGANEPVALIGHSQGGIVAATIAADMASQYNIQHVVTAGSPVANHPIPSSTWVTSIEMEDELVAALDGASNPTTDNWLTVHGYATKTGATSLGDIDENGSCMPGNTLSSWERGYHGAEVKDAPEHKEITHWLKYHQAAYQNATDLGSSAVIAHEQHFQNVIDGELEETRYFRGRMMHDGITIAPSDRQISPKMLGN</sequence>
<protein>
    <recommendedName>
        <fullName evidence="1">GPI inositol-deacylase PGAP1-like alpha/beta domain-containing protein</fullName>
    </recommendedName>
</protein>
<dbReference type="SUPFAM" id="SSF53474">
    <property type="entry name" value="alpha/beta-Hydrolases"/>
    <property type="match status" value="1"/>
</dbReference>
<evidence type="ECO:0000313" key="3">
    <source>
        <dbReference type="Proteomes" id="UP000216074"/>
    </source>
</evidence>
<dbReference type="GO" id="GO:0016788">
    <property type="term" value="F:hydrolase activity, acting on ester bonds"/>
    <property type="evidence" value="ECO:0007669"/>
    <property type="project" value="InterPro"/>
</dbReference>
<comment type="caution">
    <text evidence="2">The sequence shown here is derived from an EMBL/GenBank/DDBJ whole genome shotgun (WGS) entry which is preliminary data.</text>
</comment>
<evidence type="ECO:0000313" key="2">
    <source>
        <dbReference type="EMBL" id="OZG63882.1"/>
    </source>
</evidence>
<dbReference type="InterPro" id="IPR029058">
    <property type="entry name" value="AB_hydrolase_fold"/>
</dbReference>
<reference evidence="2 3" key="1">
    <citation type="journal article" date="2017" name="BMC Genomics">
        <title>Comparative genomic and phylogenomic analyses of the Bifidobacteriaceae family.</title>
        <authorList>
            <person name="Lugli G.A."/>
            <person name="Milani C."/>
            <person name="Turroni F."/>
            <person name="Duranti S."/>
            <person name="Mancabelli L."/>
            <person name="Mangifesta M."/>
            <person name="Ferrario C."/>
            <person name="Modesto M."/>
            <person name="Mattarelli P."/>
            <person name="Jiri K."/>
            <person name="van Sinderen D."/>
            <person name="Ventura M."/>
        </authorList>
    </citation>
    <scope>NUCLEOTIDE SEQUENCE [LARGE SCALE GENOMIC DNA]</scope>
    <source>
        <strain evidence="2 3">DSM 100202</strain>
    </source>
</reference>
<accession>A0A261FXJ1</accession>
<proteinExistence type="predicted"/>
<organism evidence="2 3">
    <name type="scientific">Bifidobacterium hapali</name>
    <dbReference type="NCBI Taxonomy" id="1630172"/>
    <lineage>
        <taxon>Bacteria</taxon>
        <taxon>Bacillati</taxon>
        <taxon>Actinomycetota</taxon>
        <taxon>Actinomycetes</taxon>
        <taxon>Bifidobacteriales</taxon>
        <taxon>Bifidobacteriaceae</taxon>
        <taxon>Bifidobacterium</taxon>
    </lineage>
</organism>
<name>A0A261FXJ1_9BIFI</name>
<keyword evidence="3" id="KW-1185">Reference proteome</keyword>
<dbReference type="Proteomes" id="UP000216074">
    <property type="component" value="Unassembled WGS sequence"/>
</dbReference>
<gene>
    <name evidence="2" type="ORF">BHAP_1506</name>
</gene>